<feature type="domain" description="C2H2-type" evidence="10">
    <location>
        <begin position="498"/>
        <end position="525"/>
    </location>
</feature>
<keyword evidence="7" id="KW-0539">Nucleus</keyword>
<evidence type="ECO:0000313" key="12">
    <source>
        <dbReference type="Proteomes" id="UP001148838"/>
    </source>
</evidence>
<organism evidence="11 12">
    <name type="scientific">Periplaneta americana</name>
    <name type="common">American cockroach</name>
    <name type="synonym">Blatta americana</name>
    <dbReference type="NCBI Taxonomy" id="6978"/>
    <lineage>
        <taxon>Eukaryota</taxon>
        <taxon>Metazoa</taxon>
        <taxon>Ecdysozoa</taxon>
        <taxon>Arthropoda</taxon>
        <taxon>Hexapoda</taxon>
        <taxon>Insecta</taxon>
        <taxon>Pterygota</taxon>
        <taxon>Neoptera</taxon>
        <taxon>Polyneoptera</taxon>
        <taxon>Dictyoptera</taxon>
        <taxon>Blattodea</taxon>
        <taxon>Blattoidea</taxon>
        <taxon>Blattidae</taxon>
        <taxon>Blattinae</taxon>
        <taxon>Periplaneta</taxon>
    </lineage>
</organism>
<name>A0ABQ8RV47_PERAM</name>
<evidence type="ECO:0000256" key="4">
    <source>
        <dbReference type="ARBA" id="ARBA00022771"/>
    </source>
</evidence>
<dbReference type="PROSITE" id="PS00028">
    <property type="entry name" value="ZINC_FINGER_C2H2_1"/>
    <property type="match status" value="8"/>
</dbReference>
<feature type="domain" description="C2H2-type" evidence="10">
    <location>
        <begin position="330"/>
        <end position="357"/>
    </location>
</feature>
<evidence type="ECO:0000256" key="9">
    <source>
        <dbReference type="SAM" id="MobiDB-lite"/>
    </source>
</evidence>
<dbReference type="PROSITE" id="PS50157">
    <property type="entry name" value="ZINC_FINGER_C2H2_2"/>
    <property type="match status" value="9"/>
</dbReference>
<keyword evidence="12" id="KW-1185">Reference proteome</keyword>
<gene>
    <name evidence="11" type="ORF">ANN_27704</name>
</gene>
<evidence type="ECO:0000259" key="10">
    <source>
        <dbReference type="PROSITE" id="PS50157"/>
    </source>
</evidence>
<feature type="domain" description="C2H2-type" evidence="10">
    <location>
        <begin position="386"/>
        <end position="413"/>
    </location>
</feature>
<dbReference type="SUPFAM" id="SSF57667">
    <property type="entry name" value="beta-beta-alpha zinc fingers"/>
    <property type="match status" value="5"/>
</dbReference>
<feature type="compositionally biased region" description="Polar residues" evidence="9">
    <location>
        <begin position="698"/>
        <end position="712"/>
    </location>
</feature>
<sequence length="749" mass="84862">MLGENPQTITENTETLLEASKVIGLEANPERTKYVIKCRDQTIVRNGNTKIGDLSFEEVEKFKYLGATVTNINDTREEIKHRINMENAFYTEAVNCKVFTLGGHNTYVVPYVFVSLDCNCKRVVMDLIKMEPEVDPLELQTHDNTYEVEDNEASSEEAKLSHLEVAGMKAECMDHSYEMKREIKVEDTSVPMSFAFVKSEVFHCHYTDIQEDLFDVDRVQQEQKVKVSSEENEVFPECILVNGEKRVSQECASIDHGEDKLTQCSSNTPDCSNIGDESHKSFKCNICNMVFVSQQSLELHSHIQKMKTSFRCETSALNRHSRIHTGEKPFKCEICGKSFSRLSDFNRHARIHTGERPFKCDICGKCFLTSSHLTTHVRIHTGERPFKCEMCGKCFSSLSNLIKHVRIHTDQRPFKCEVCGKCFSESGHLKGHVRIHTGEKPFKCEVCGKSFSSSSNLTTHVRIHTDERPFKCDMCGKCFSNSGYLKAHVRIHTGEKPFKCEMCGKCFSSSSNLTTHVRIHTDERPFKCEVCGKCFSELEHLKGHIRIHTGEKPFKCEVCVGVKLSVASEGAENKPISIPSVQIVKNEDSSYLEVNTDCCGCLEKNSDNSSIESEQANNSKNVVLICASETNLHTPVPNSESWQVVVITENVQNVHILLEYRPHFDVSLTCEHDPKLQEYCVCPQNMPQFDSEWIPNQAPETNIPMNLNGPTSRNREDSDQVSVEAKQLGHLYLSIDQETFDPSTGEPYD</sequence>
<feature type="domain" description="C2H2-type" evidence="10">
    <location>
        <begin position="526"/>
        <end position="553"/>
    </location>
</feature>
<evidence type="ECO:0000256" key="1">
    <source>
        <dbReference type="ARBA" id="ARBA00004123"/>
    </source>
</evidence>
<accession>A0ABQ8RV47</accession>
<feature type="domain" description="C2H2-type" evidence="10">
    <location>
        <begin position="414"/>
        <end position="441"/>
    </location>
</feature>
<proteinExistence type="predicted"/>
<keyword evidence="3" id="KW-0677">Repeat</keyword>
<dbReference type="Proteomes" id="UP001148838">
    <property type="component" value="Unassembled WGS sequence"/>
</dbReference>
<dbReference type="InterPro" id="IPR050331">
    <property type="entry name" value="Zinc_finger"/>
</dbReference>
<dbReference type="EMBL" id="JAJSOF020000042">
    <property type="protein sequence ID" value="KAJ4425510.1"/>
    <property type="molecule type" value="Genomic_DNA"/>
</dbReference>
<keyword evidence="4 8" id="KW-0863">Zinc-finger</keyword>
<feature type="domain" description="C2H2-type" evidence="10">
    <location>
        <begin position="470"/>
        <end position="497"/>
    </location>
</feature>
<comment type="subcellular location">
    <subcellularLocation>
        <location evidence="1">Nucleus</location>
    </subcellularLocation>
</comment>
<dbReference type="PANTHER" id="PTHR16515:SF2">
    <property type="entry name" value="PR DOMAIN ZINC FINGER PROTEIN 4"/>
    <property type="match status" value="1"/>
</dbReference>
<comment type="caution">
    <text evidence="11">The sequence shown here is derived from an EMBL/GenBank/DDBJ whole genome shotgun (WGS) entry which is preliminary data.</text>
</comment>
<reference evidence="11 12" key="1">
    <citation type="journal article" date="2022" name="Allergy">
        <title>Genome assembly and annotation of Periplaneta americana reveal a comprehensive cockroach allergen profile.</title>
        <authorList>
            <person name="Wang L."/>
            <person name="Xiong Q."/>
            <person name="Saelim N."/>
            <person name="Wang L."/>
            <person name="Nong W."/>
            <person name="Wan A.T."/>
            <person name="Shi M."/>
            <person name="Liu X."/>
            <person name="Cao Q."/>
            <person name="Hui J.H.L."/>
            <person name="Sookrung N."/>
            <person name="Leung T.F."/>
            <person name="Tungtrongchitr A."/>
            <person name="Tsui S.K.W."/>
        </authorList>
    </citation>
    <scope>NUCLEOTIDE SEQUENCE [LARGE SCALE GENOMIC DNA]</scope>
    <source>
        <strain evidence="11">PWHHKU_190912</strain>
    </source>
</reference>
<evidence type="ECO:0000256" key="2">
    <source>
        <dbReference type="ARBA" id="ARBA00022723"/>
    </source>
</evidence>
<evidence type="ECO:0000256" key="8">
    <source>
        <dbReference type="PROSITE-ProRule" id="PRU00042"/>
    </source>
</evidence>
<evidence type="ECO:0000256" key="6">
    <source>
        <dbReference type="ARBA" id="ARBA00023125"/>
    </source>
</evidence>
<dbReference type="Gene3D" id="3.30.160.60">
    <property type="entry name" value="Classic Zinc Finger"/>
    <property type="match status" value="9"/>
</dbReference>
<feature type="region of interest" description="Disordered" evidence="9">
    <location>
        <begin position="698"/>
        <end position="720"/>
    </location>
</feature>
<feature type="domain" description="C2H2-type" evidence="10">
    <location>
        <begin position="358"/>
        <end position="385"/>
    </location>
</feature>
<dbReference type="InterPro" id="IPR036236">
    <property type="entry name" value="Znf_C2H2_sf"/>
</dbReference>
<keyword evidence="2" id="KW-0479">Metal-binding</keyword>
<evidence type="ECO:0000256" key="5">
    <source>
        <dbReference type="ARBA" id="ARBA00022833"/>
    </source>
</evidence>
<evidence type="ECO:0000256" key="7">
    <source>
        <dbReference type="ARBA" id="ARBA00023242"/>
    </source>
</evidence>
<protein>
    <recommendedName>
        <fullName evidence="10">C2H2-type domain-containing protein</fullName>
    </recommendedName>
</protein>
<dbReference type="SMART" id="SM00355">
    <property type="entry name" value="ZnF_C2H2"/>
    <property type="match status" value="9"/>
</dbReference>
<dbReference type="InterPro" id="IPR013087">
    <property type="entry name" value="Znf_C2H2_type"/>
</dbReference>
<dbReference type="Pfam" id="PF13912">
    <property type="entry name" value="zf-C2H2_6"/>
    <property type="match status" value="1"/>
</dbReference>
<dbReference type="Pfam" id="PF00096">
    <property type="entry name" value="zf-C2H2"/>
    <property type="match status" value="8"/>
</dbReference>
<feature type="domain" description="C2H2-type" evidence="10">
    <location>
        <begin position="282"/>
        <end position="329"/>
    </location>
</feature>
<evidence type="ECO:0000256" key="3">
    <source>
        <dbReference type="ARBA" id="ARBA00022737"/>
    </source>
</evidence>
<evidence type="ECO:0000313" key="11">
    <source>
        <dbReference type="EMBL" id="KAJ4425510.1"/>
    </source>
</evidence>
<keyword evidence="5" id="KW-0862">Zinc</keyword>
<keyword evidence="6" id="KW-0238">DNA-binding</keyword>
<feature type="domain" description="C2H2-type" evidence="10">
    <location>
        <begin position="442"/>
        <end position="469"/>
    </location>
</feature>
<dbReference type="PANTHER" id="PTHR16515">
    <property type="entry name" value="PR DOMAIN ZINC FINGER PROTEIN"/>
    <property type="match status" value="1"/>
</dbReference>